<dbReference type="GO" id="GO:0003677">
    <property type="term" value="F:DNA binding"/>
    <property type="evidence" value="ECO:0007669"/>
    <property type="project" value="InterPro"/>
</dbReference>
<dbReference type="GO" id="GO:0006355">
    <property type="term" value="P:regulation of DNA-templated transcription"/>
    <property type="evidence" value="ECO:0007669"/>
    <property type="project" value="InterPro"/>
</dbReference>
<reference evidence="1 2" key="1">
    <citation type="submission" date="2018-06" db="EMBL/GenBank/DDBJ databases">
        <authorList>
            <consortium name="Pathogen Informatics"/>
            <person name="Doyle S."/>
        </authorList>
    </citation>
    <scope>NUCLEOTIDE SEQUENCE [LARGE SCALE GENOMIC DNA]</scope>
    <source>
        <strain evidence="1 2">NCTC8580</strain>
    </source>
</reference>
<protein>
    <submittedName>
        <fullName evidence="1">DNA replication protein</fullName>
    </submittedName>
</protein>
<organism evidence="1 2">
    <name type="scientific">Yersinia pseudotuberculosis</name>
    <dbReference type="NCBI Taxonomy" id="633"/>
    <lineage>
        <taxon>Bacteria</taxon>
        <taxon>Pseudomonadati</taxon>
        <taxon>Pseudomonadota</taxon>
        <taxon>Gammaproteobacteria</taxon>
        <taxon>Enterobacterales</taxon>
        <taxon>Yersiniaceae</taxon>
        <taxon>Yersinia</taxon>
    </lineage>
</organism>
<dbReference type="Pfam" id="PF05269">
    <property type="entry name" value="Phage_CII"/>
    <property type="match status" value="1"/>
</dbReference>
<dbReference type="EMBL" id="UHJC01000001">
    <property type="protein sequence ID" value="SUP81217.1"/>
    <property type="molecule type" value="Genomic_DNA"/>
</dbReference>
<dbReference type="InterPro" id="IPR010982">
    <property type="entry name" value="Lambda_DNA-bd_dom_sf"/>
</dbReference>
<evidence type="ECO:0000313" key="2">
    <source>
        <dbReference type="Proteomes" id="UP000255087"/>
    </source>
</evidence>
<name>A0A380Q7G6_YERPU</name>
<dbReference type="RefSeq" id="WP_115115186.1">
    <property type="nucleotide sequence ID" value="NZ_UHJC01000001.1"/>
</dbReference>
<proteinExistence type="predicted"/>
<dbReference type="Proteomes" id="UP000255087">
    <property type="component" value="Unassembled WGS sequence"/>
</dbReference>
<sequence length="149" mass="17038">MERATTRNKARIIEGQLLNKIALRGVTDIADAVGVDKSQISRWKESFIPKISMLLAVLEWGVVDDEMARLMDYAKRRDMFSSAEAFPWPSNPTYWMVTKLYSQQRVQGLSEQDLRKRCGKELADMSKRIEAGEPIPAPVVQIPKLHITY</sequence>
<dbReference type="AlphaFoldDB" id="A0A380Q7G6"/>
<dbReference type="GO" id="GO:0006270">
    <property type="term" value="P:DNA replication initiation"/>
    <property type="evidence" value="ECO:0007669"/>
    <property type="project" value="InterPro"/>
</dbReference>
<accession>A0A380Q7G6</accession>
<dbReference type="InterPro" id="IPR007933">
    <property type="entry name" value="Transcrpt_activ_CII"/>
</dbReference>
<dbReference type="SUPFAM" id="SSF47413">
    <property type="entry name" value="lambda repressor-like DNA-binding domains"/>
    <property type="match status" value="1"/>
</dbReference>
<gene>
    <name evidence="1" type="ORF">NCTC8580_01300</name>
</gene>
<dbReference type="Gene3D" id="1.10.260.40">
    <property type="entry name" value="lambda repressor-like DNA-binding domains"/>
    <property type="match status" value="1"/>
</dbReference>
<evidence type="ECO:0000313" key="1">
    <source>
        <dbReference type="EMBL" id="SUP81217.1"/>
    </source>
</evidence>